<evidence type="ECO:0000256" key="7">
    <source>
        <dbReference type="SAM" id="MobiDB-lite"/>
    </source>
</evidence>
<comment type="subcellular location">
    <subcellularLocation>
        <location evidence="2">Chromosome</location>
        <location evidence="2">Centromere</location>
    </subcellularLocation>
    <subcellularLocation>
        <location evidence="1">Nucleus</location>
    </subcellularLocation>
</comment>
<organism evidence="9 10">
    <name type="scientific">Pichia sorbitophila (strain ATCC MYA-4447 / BCRC 22081 / CBS 7064 / NBRC 10061 / NRRL Y-12695)</name>
    <name type="common">Hybrid yeast</name>
    <dbReference type="NCBI Taxonomy" id="559304"/>
    <lineage>
        <taxon>Eukaryota</taxon>
        <taxon>Fungi</taxon>
        <taxon>Dikarya</taxon>
        <taxon>Ascomycota</taxon>
        <taxon>Saccharomycotina</taxon>
        <taxon>Pichiomycetes</taxon>
        <taxon>Debaryomycetaceae</taxon>
        <taxon>Millerozyma</taxon>
    </lineage>
</organism>
<dbReference type="Proteomes" id="UP000005222">
    <property type="component" value="Chromosome K"/>
</dbReference>
<dbReference type="STRING" id="559304.G8Y5B9"/>
<dbReference type="InParanoid" id="G8Y5B9"/>
<sequence>MRTKNQNITEPFVAMEVENIEKDIEEINGDISSIKKEIGELEIRYAKLSREKEQEVDGEGDDDDERADDDTDEKPNMTDSKTEAFQQIRHGIFDTSISKYFSESRLEKDLKVISGHKRQKTNDVDRAIDRIEQNIAINESVLLENVLRFNGVTAFPLNRLPFENSELIGIRFDMFSHNSQSFLKPHYAILKKVQVESKESDVQMRWSVYRHTLPAYIDVEYASRKLEAEDEEIALWEFATGIREGLLVVQYRHDKIDALLNLKFGHVDPSFPEKELKVIRTLEKDLSCQRVVISFSTRFHISSYKLDLELYCSDRAVESASFLHHDAKHNETILLCENLLNNCDMNALIRTFKKTLKHLLDKRIL</sequence>
<evidence type="ECO:0000256" key="6">
    <source>
        <dbReference type="ARBA" id="ARBA00023328"/>
    </source>
</evidence>
<feature type="compositionally biased region" description="Acidic residues" evidence="7">
    <location>
        <begin position="56"/>
        <end position="72"/>
    </location>
</feature>
<name>G8Y5B9_PICSO</name>
<dbReference type="FunCoup" id="G8Y5B9">
    <property type="interactions" value="123"/>
</dbReference>
<dbReference type="eggNOG" id="ENOG502RXWX">
    <property type="taxonomic scope" value="Eukaryota"/>
</dbReference>
<accession>G8Y5B9</accession>
<evidence type="ECO:0000256" key="2">
    <source>
        <dbReference type="ARBA" id="ARBA00004584"/>
    </source>
</evidence>
<dbReference type="AlphaFoldDB" id="G8Y5B9"/>
<proteinExistence type="inferred from homology"/>
<evidence type="ECO:0000313" key="10">
    <source>
        <dbReference type="Proteomes" id="UP000005222"/>
    </source>
</evidence>
<evidence type="ECO:0000256" key="4">
    <source>
        <dbReference type="ARBA" id="ARBA00022454"/>
    </source>
</evidence>
<keyword evidence="10" id="KW-1185">Reference proteome</keyword>
<reference evidence="9" key="1">
    <citation type="submission" date="2011-10" db="EMBL/GenBank/DDBJ databases">
        <authorList>
            <person name="Genoscope - CEA"/>
        </authorList>
    </citation>
    <scope>NUCLEOTIDE SEQUENCE</scope>
</reference>
<comment type="similarity">
    <text evidence="3">Belongs to the CENP-O/MCM21 family.</text>
</comment>
<gene>
    <name evidence="9" type="primary">Piso0_004387</name>
    <name evidence="8" type="ORF">GNLVRS01_PISO0K15762g</name>
    <name evidence="9" type="ORF">GNLVRS01_PISO0L15763g</name>
</gene>
<feature type="region of interest" description="Disordered" evidence="7">
    <location>
        <begin position="49"/>
        <end position="81"/>
    </location>
</feature>
<dbReference type="Proteomes" id="UP000005222">
    <property type="component" value="Chromosome L"/>
</dbReference>
<dbReference type="HOGENOM" id="CLU_067142_0_0_1"/>
<evidence type="ECO:0000256" key="5">
    <source>
        <dbReference type="ARBA" id="ARBA00023242"/>
    </source>
</evidence>
<dbReference type="OrthoDB" id="10050372at2759"/>
<keyword evidence="5" id="KW-0539">Nucleus</keyword>
<dbReference type="EMBL" id="FO082048">
    <property type="protein sequence ID" value="CCE84830.1"/>
    <property type="molecule type" value="Genomic_DNA"/>
</dbReference>
<evidence type="ECO:0000256" key="3">
    <source>
        <dbReference type="ARBA" id="ARBA00007321"/>
    </source>
</evidence>
<dbReference type="GO" id="GO:0005634">
    <property type="term" value="C:nucleus"/>
    <property type="evidence" value="ECO:0007669"/>
    <property type="project" value="UniProtKB-SubCell"/>
</dbReference>
<dbReference type="EMBL" id="FO082049">
    <property type="protein sequence ID" value="CCE83799.1"/>
    <property type="molecule type" value="Genomic_DNA"/>
</dbReference>
<dbReference type="InterPro" id="IPR018464">
    <property type="entry name" value="CENP-O"/>
</dbReference>
<reference evidence="10" key="2">
    <citation type="journal article" date="2012" name="G3 (Bethesda)">
        <title>Pichia sorbitophila, an interspecies yeast hybrid reveals early steps of genome resolution following polyploidization.</title>
        <authorList>
            <person name="Leh Louis V."/>
            <person name="Despons L."/>
            <person name="Friedrich A."/>
            <person name="Martin T."/>
            <person name="Durrens P."/>
            <person name="Casaregola S."/>
            <person name="Neuveglise C."/>
            <person name="Fairhead C."/>
            <person name="Marck C."/>
            <person name="Cruz J.A."/>
            <person name="Straub M.L."/>
            <person name="Kugler V."/>
            <person name="Sacerdot C."/>
            <person name="Uzunov Z."/>
            <person name="Thierry A."/>
            <person name="Weiss S."/>
            <person name="Bleykasten C."/>
            <person name="De Montigny J."/>
            <person name="Jacques N."/>
            <person name="Jung P."/>
            <person name="Lemaire M."/>
            <person name="Mallet S."/>
            <person name="Morel G."/>
            <person name="Richard G.F."/>
            <person name="Sarkar A."/>
            <person name="Savel G."/>
            <person name="Schacherer J."/>
            <person name="Seret M.L."/>
            <person name="Talla E."/>
            <person name="Samson G."/>
            <person name="Jubin C."/>
            <person name="Poulain J."/>
            <person name="Vacherie B."/>
            <person name="Barbe V."/>
            <person name="Pelletier E."/>
            <person name="Sherman D.J."/>
            <person name="Westhof E."/>
            <person name="Weissenbach J."/>
            <person name="Baret P.V."/>
            <person name="Wincker P."/>
            <person name="Gaillardin C."/>
            <person name="Dujon B."/>
            <person name="Souciet J.L."/>
        </authorList>
    </citation>
    <scope>NUCLEOTIDE SEQUENCE [LARGE SCALE GENOMIC DNA]</scope>
    <source>
        <strain evidence="10">ATCC MYA-4447 / BCRC 22081 / CBS 7064 / NBRC 10061 / NRRL Y-12695</strain>
    </source>
</reference>
<dbReference type="Pfam" id="PF09496">
    <property type="entry name" value="CENP-O"/>
    <property type="match status" value="1"/>
</dbReference>
<evidence type="ECO:0000313" key="9">
    <source>
        <dbReference type="EMBL" id="CCE84830.1"/>
    </source>
</evidence>
<keyword evidence="4" id="KW-0158">Chromosome</keyword>
<evidence type="ECO:0000313" key="8">
    <source>
        <dbReference type="EMBL" id="CCE83799.1"/>
    </source>
</evidence>
<keyword evidence="6" id="KW-0137">Centromere</keyword>
<dbReference type="GO" id="GO:0000776">
    <property type="term" value="C:kinetochore"/>
    <property type="evidence" value="ECO:0007669"/>
    <property type="project" value="InterPro"/>
</dbReference>
<protein>
    <submittedName>
        <fullName evidence="9">Piso0_004387 protein</fullName>
    </submittedName>
</protein>
<evidence type="ECO:0000256" key="1">
    <source>
        <dbReference type="ARBA" id="ARBA00004123"/>
    </source>
</evidence>